<comment type="catalytic activity">
    <reaction evidence="4 5">
        <text>L-glutaminyl-[peptide chain release factor] + S-adenosyl-L-methionine = N(5)-methyl-L-glutaminyl-[peptide chain release factor] + S-adenosyl-L-homocysteine + H(+)</text>
        <dbReference type="Rhea" id="RHEA:42896"/>
        <dbReference type="Rhea" id="RHEA-COMP:10271"/>
        <dbReference type="Rhea" id="RHEA-COMP:10272"/>
        <dbReference type="ChEBI" id="CHEBI:15378"/>
        <dbReference type="ChEBI" id="CHEBI:30011"/>
        <dbReference type="ChEBI" id="CHEBI:57856"/>
        <dbReference type="ChEBI" id="CHEBI:59789"/>
        <dbReference type="ChEBI" id="CHEBI:61891"/>
        <dbReference type="EC" id="2.1.1.297"/>
    </reaction>
</comment>
<name>A0ABT9WWQ4_9BACI</name>
<dbReference type="SUPFAM" id="SSF53335">
    <property type="entry name" value="S-adenosyl-L-methionine-dependent methyltransferases"/>
    <property type="match status" value="1"/>
</dbReference>
<evidence type="ECO:0000256" key="1">
    <source>
        <dbReference type="ARBA" id="ARBA00022603"/>
    </source>
</evidence>
<feature type="binding site" evidence="5">
    <location>
        <position position="151"/>
    </location>
    <ligand>
        <name>S-adenosyl-L-methionine</name>
        <dbReference type="ChEBI" id="CHEBI:59789"/>
    </ligand>
</feature>
<feature type="domain" description="Methyltransferase small" evidence="6">
    <location>
        <begin position="118"/>
        <end position="201"/>
    </location>
</feature>
<comment type="similarity">
    <text evidence="5">Belongs to the protein N5-glutamine methyltransferase family. PrmC subfamily.</text>
</comment>
<reference evidence="8 9" key="1">
    <citation type="submission" date="2023-07" db="EMBL/GenBank/DDBJ databases">
        <title>Genomic Encyclopedia of Type Strains, Phase IV (KMG-IV): sequencing the most valuable type-strain genomes for metagenomic binning, comparative biology and taxonomic classification.</title>
        <authorList>
            <person name="Goeker M."/>
        </authorList>
    </citation>
    <scope>NUCLEOTIDE SEQUENCE [LARGE SCALE GENOMIC DNA]</scope>
    <source>
        <strain evidence="8 9">DSM 23837</strain>
    </source>
</reference>
<dbReference type="InterPro" id="IPR004556">
    <property type="entry name" value="HemK-like"/>
</dbReference>
<comment type="function">
    <text evidence="5">Methylates the class 1 translation termination release factors RF1/PrfA and RF2/PrfB on the glutamine residue of the universally conserved GGQ motif.</text>
</comment>
<evidence type="ECO:0000313" key="9">
    <source>
        <dbReference type="Proteomes" id="UP001223586"/>
    </source>
</evidence>
<keyword evidence="9" id="KW-1185">Reference proteome</keyword>
<dbReference type="Gene3D" id="1.10.8.10">
    <property type="entry name" value="DNA helicase RuvA subunit, C-terminal domain"/>
    <property type="match status" value="1"/>
</dbReference>
<dbReference type="InterPro" id="IPR019874">
    <property type="entry name" value="RF_methyltr_PrmC"/>
</dbReference>
<gene>
    <name evidence="5" type="primary">prmC</name>
    <name evidence="8" type="ORF">J2S08_003423</name>
</gene>
<evidence type="ECO:0000259" key="6">
    <source>
        <dbReference type="Pfam" id="PF05175"/>
    </source>
</evidence>
<protein>
    <recommendedName>
        <fullName evidence="5">Release factor glutamine methyltransferase</fullName>
        <shortName evidence="5">RF MTase</shortName>
        <ecNumber evidence="5">2.1.1.297</ecNumber>
    </recommendedName>
    <alternativeName>
        <fullName evidence="5">N5-glutamine methyltransferase PrmC</fullName>
    </alternativeName>
    <alternativeName>
        <fullName evidence="5">Protein-(glutamine-N5) MTase PrmC</fullName>
    </alternativeName>
    <alternativeName>
        <fullName evidence="5">Protein-glutamine N-methyltransferase PrmC</fullName>
    </alternativeName>
</protein>
<evidence type="ECO:0000256" key="5">
    <source>
        <dbReference type="HAMAP-Rule" id="MF_02126"/>
    </source>
</evidence>
<dbReference type="EC" id="2.1.1.297" evidence="5"/>
<sequence length="291" mass="32581">MIGSSSLKVFEVLRWASSFLVERGRDYNAGELLLQHLLDKNRSQLLASLQEPVDVQIQKRFEKAVKQHAAGKPVQYIIGHEIFYGRRFLVNEHVLIPRPETEELVLGTLQRIQTARQTKLNQKLVDVGTGSGIIAVTMKLENPSLQVTATDISSQALEIAKKNASQLQADVTFYQGDLCIPLIDRKETFDIVLSNPPYIPKGDAKLLSTVVKDHEPPQALFGGEDGLLYYRRIADQLPEIIKDNGLIVFEIGADQGKQVEAMLKAVFPNSSIEIVQDINGKDRFIFCQLLM</sequence>
<dbReference type="PANTHER" id="PTHR18895:SF74">
    <property type="entry name" value="MTRF1L RELEASE FACTOR GLUTAMINE METHYLTRANSFERASE"/>
    <property type="match status" value="1"/>
</dbReference>
<dbReference type="GO" id="GO:0032259">
    <property type="term" value="P:methylation"/>
    <property type="evidence" value="ECO:0007669"/>
    <property type="project" value="UniProtKB-KW"/>
</dbReference>
<dbReference type="Pfam" id="PF17827">
    <property type="entry name" value="PrmC_N"/>
    <property type="match status" value="1"/>
</dbReference>
<keyword evidence="3 5" id="KW-0949">S-adenosyl-L-methionine</keyword>
<feature type="binding site" evidence="5">
    <location>
        <begin position="195"/>
        <end position="198"/>
    </location>
    <ligand>
        <name>substrate</name>
    </ligand>
</feature>
<evidence type="ECO:0000256" key="2">
    <source>
        <dbReference type="ARBA" id="ARBA00022679"/>
    </source>
</evidence>
<dbReference type="InterPro" id="IPR007848">
    <property type="entry name" value="Small_mtfrase_dom"/>
</dbReference>
<dbReference type="Pfam" id="PF05175">
    <property type="entry name" value="MTS"/>
    <property type="match status" value="1"/>
</dbReference>
<comment type="caution">
    <text evidence="8">The sequence shown here is derived from an EMBL/GenBank/DDBJ whole genome shotgun (WGS) entry which is preliminary data.</text>
</comment>
<dbReference type="NCBIfam" id="TIGR03534">
    <property type="entry name" value="RF_mod_PrmC"/>
    <property type="match status" value="1"/>
</dbReference>
<dbReference type="RefSeq" id="WP_307231611.1">
    <property type="nucleotide sequence ID" value="NZ_JAUSTT010000023.1"/>
</dbReference>
<dbReference type="InterPro" id="IPR002052">
    <property type="entry name" value="DNA_methylase_N6_adenine_CS"/>
</dbReference>
<feature type="binding site" evidence="5">
    <location>
        <position position="195"/>
    </location>
    <ligand>
        <name>S-adenosyl-L-methionine</name>
        <dbReference type="ChEBI" id="CHEBI:59789"/>
    </ligand>
</feature>
<dbReference type="Gene3D" id="3.40.50.150">
    <property type="entry name" value="Vaccinia Virus protein VP39"/>
    <property type="match status" value="1"/>
</dbReference>
<evidence type="ECO:0000313" key="8">
    <source>
        <dbReference type="EMBL" id="MDQ0177543.1"/>
    </source>
</evidence>
<evidence type="ECO:0000256" key="4">
    <source>
        <dbReference type="ARBA" id="ARBA00048391"/>
    </source>
</evidence>
<comment type="caution">
    <text evidence="5">Lacks conserved residue(s) required for the propagation of feature annotation.</text>
</comment>
<dbReference type="InterPro" id="IPR040758">
    <property type="entry name" value="PrmC_N"/>
</dbReference>
<keyword evidence="2 5" id="KW-0808">Transferase</keyword>
<dbReference type="NCBIfam" id="TIGR00536">
    <property type="entry name" value="hemK_fam"/>
    <property type="match status" value="1"/>
</dbReference>
<dbReference type="InterPro" id="IPR029063">
    <property type="entry name" value="SAM-dependent_MTases_sf"/>
</dbReference>
<dbReference type="PROSITE" id="PS00092">
    <property type="entry name" value="N6_MTASE"/>
    <property type="match status" value="1"/>
</dbReference>
<accession>A0ABT9WWQ4</accession>
<dbReference type="InterPro" id="IPR050320">
    <property type="entry name" value="N5-glutamine_MTase"/>
</dbReference>
<evidence type="ECO:0000256" key="3">
    <source>
        <dbReference type="ARBA" id="ARBA00022691"/>
    </source>
</evidence>
<dbReference type="HAMAP" id="MF_02126">
    <property type="entry name" value="RF_methyltr_PrmC"/>
    <property type="match status" value="1"/>
</dbReference>
<keyword evidence="1 5" id="KW-0489">Methyltransferase</keyword>
<dbReference type="PANTHER" id="PTHR18895">
    <property type="entry name" value="HEMK METHYLTRANSFERASE"/>
    <property type="match status" value="1"/>
</dbReference>
<organism evidence="8 9">
    <name type="scientific">Bacillus chungangensis</name>
    <dbReference type="NCBI Taxonomy" id="587633"/>
    <lineage>
        <taxon>Bacteria</taxon>
        <taxon>Bacillati</taxon>
        <taxon>Bacillota</taxon>
        <taxon>Bacilli</taxon>
        <taxon>Bacillales</taxon>
        <taxon>Bacillaceae</taxon>
        <taxon>Bacillus</taxon>
    </lineage>
</organism>
<dbReference type="Proteomes" id="UP001223586">
    <property type="component" value="Unassembled WGS sequence"/>
</dbReference>
<proteinExistence type="inferred from homology"/>
<dbReference type="GO" id="GO:0102559">
    <property type="term" value="F:peptide chain release factor N(5)-glutamine methyltransferase activity"/>
    <property type="evidence" value="ECO:0007669"/>
    <property type="project" value="UniProtKB-EC"/>
</dbReference>
<feature type="binding site" evidence="5">
    <location>
        <begin position="128"/>
        <end position="132"/>
    </location>
    <ligand>
        <name>S-adenosyl-L-methionine</name>
        <dbReference type="ChEBI" id="CHEBI:59789"/>
    </ligand>
</feature>
<evidence type="ECO:0000259" key="7">
    <source>
        <dbReference type="Pfam" id="PF17827"/>
    </source>
</evidence>
<dbReference type="CDD" id="cd02440">
    <property type="entry name" value="AdoMet_MTases"/>
    <property type="match status" value="1"/>
</dbReference>
<dbReference type="EMBL" id="JAUSTT010000023">
    <property type="protein sequence ID" value="MDQ0177543.1"/>
    <property type="molecule type" value="Genomic_DNA"/>
</dbReference>
<feature type="domain" description="Release factor glutamine methyltransferase N-terminal" evidence="7">
    <location>
        <begin position="11"/>
        <end position="79"/>
    </location>
</feature>